<evidence type="ECO:0000313" key="1">
    <source>
        <dbReference type="EMBL" id="CAL1275749.1"/>
    </source>
</evidence>
<organism evidence="1 2">
    <name type="scientific">Larinioides sclopetarius</name>
    <dbReference type="NCBI Taxonomy" id="280406"/>
    <lineage>
        <taxon>Eukaryota</taxon>
        <taxon>Metazoa</taxon>
        <taxon>Ecdysozoa</taxon>
        <taxon>Arthropoda</taxon>
        <taxon>Chelicerata</taxon>
        <taxon>Arachnida</taxon>
        <taxon>Araneae</taxon>
        <taxon>Araneomorphae</taxon>
        <taxon>Entelegynae</taxon>
        <taxon>Araneoidea</taxon>
        <taxon>Araneidae</taxon>
        <taxon>Larinioides</taxon>
    </lineage>
</organism>
<dbReference type="Proteomes" id="UP001497382">
    <property type="component" value="Unassembled WGS sequence"/>
</dbReference>
<dbReference type="AlphaFoldDB" id="A0AAV1ZVA8"/>
<name>A0AAV1ZVA8_9ARAC</name>
<reference evidence="1 2" key="1">
    <citation type="submission" date="2024-04" db="EMBL/GenBank/DDBJ databases">
        <authorList>
            <person name="Rising A."/>
            <person name="Reimegard J."/>
            <person name="Sonavane S."/>
            <person name="Akerstrom W."/>
            <person name="Nylinder S."/>
            <person name="Hedman E."/>
            <person name="Kallberg Y."/>
        </authorList>
    </citation>
    <scope>NUCLEOTIDE SEQUENCE [LARGE SCALE GENOMIC DNA]</scope>
</reference>
<evidence type="ECO:0000313" key="2">
    <source>
        <dbReference type="Proteomes" id="UP001497382"/>
    </source>
</evidence>
<accession>A0AAV1ZVA8</accession>
<gene>
    <name evidence="1" type="ORF">LARSCL_LOCUS8276</name>
</gene>
<sequence length="133" mass="14799">MGLGKPDSYSIPAQSPEEGTLTFWTTSGKDFIQNPTSICRTEHHLIDFSPYLLNVIVKGHLVKTTATLTKPRRHRISRELHPFILSIYKSGDQATSVQSVPLSLVIMTTTITTSRIYKVCEEQCLIIALLSPA</sequence>
<comment type="caution">
    <text evidence="1">The sequence shown here is derived from an EMBL/GenBank/DDBJ whole genome shotgun (WGS) entry which is preliminary data.</text>
</comment>
<dbReference type="EMBL" id="CAXIEN010000087">
    <property type="protein sequence ID" value="CAL1275749.1"/>
    <property type="molecule type" value="Genomic_DNA"/>
</dbReference>
<keyword evidence="2" id="KW-1185">Reference proteome</keyword>
<proteinExistence type="predicted"/>
<protein>
    <submittedName>
        <fullName evidence="1">Uncharacterized protein</fullName>
    </submittedName>
</protein>